<dbReference type="AlphaFoldDB" id="A0A426RNW9"/>
<keyword evidence="1" id="KW-0732">Signal</keyword>
<accession>A0A426RNW9</accession>
<reference evidence="3" key="1">
    <citation type="submission" date="2018-08" db="EMBL/GenBank/DDBJ databases">
        <authorList>
            <person name="Khan S.A."/>
            <person name="J S.E."/>
        </authorList>
    </citation>
    <scope>NUCLEOTIDE SEQUENCE [LARGE SCALE GENOMIC DNA]</scope>
    <source>
        <strain evidence="3">PoM-212</strain>
    </source>
</reference>
<feature type="signal peptide" evidence="1">
    <location>
        <begin position="1"/>
        <end position="18"/>
    </location>
</feature>
<dbReference type="EMBL" id="QUSX01000001">
    <property type="protein sequence ID" value="RRQ50673.1"/>
    <property type="molecule type" value="Genomic_DNA"/>
</dbReference>
<evidence type="ECO:0000256" key="1">
    <source>
        <dbReference type="SAM" id="SignalP"/>
    </source>
</evidence>
<gene>
    <name evidence="2" type="ORF">DZC72_09125</name>
</gene>
<name>A0A426RNW9_9FLAO</name>
<evidence type="ECO:0000313" key="3">
    <source>
        <dbReference type="Proteomes" id="UP000286990"/>
    </source>
</evidence>
<evidence type="ECO:0000313" key="2">
    <source>
        <dbReference type="EMBL" id="RRQ50673.1"/>
    </source>
</evidence>
<evidence type="ECO:0008006" key="4">
    <source>
        <dbReference type="Google" id="ProtNLM"/>
    </source>
</evidence>
<reference evidence="3" key="2">
    <citation type="submission" date="2018-12" db="EMBL/GenBank/DDBJ databases">
        <title>Maribacter lutimaris sp. nov., isolated from marine sediment.</title>
        <authorList>
            <person name="Kim K.K."/>
        </authorList>
    </citation>
    <scope>NUCLEOTIDE SEQUENCE [LARGE SCALE GENOMIC DNA]</scope>
    <source>
        <strain evidence="3">PoM-212</strain>
    </source>
</reference>
<organism evidence="2 3">
    <name type="scientific">Maribacter algicola</name>
    <dbReference type="NCBI Taxonomy" id="2498892"/>
    <lineage>
        <taxon>Bacteria</taxon>
        <taxon>Pseudomonadati</taxon>
        <taxon>Bacteroidota</taxon>
        <taxon>Flavobacteriia</taxon>
        <taxon>Flavobacteriales</taxon>
        <taxon>Flavobacteriaceae</taxon>
        <taxon>Maribacter</taxon>
    </lineage>
</organism>
<feature type="chain" id="PRO_5019359213" description="Macroglobulin domain-containing protein" evidence="1">
    <location>
        <begin position="19"/>
        <end position="767"/>
    </location>
</feature>
<dbReference type="Gene3D" id="2.60.40.1930">
    <property type="match status" value="1"/>
</dbReference>
<comment type="caution">
    <text evidence="2">The sequence shown here is derived from an EMBL/GenBank/DDBJ whole genome shotgun (WGS) entry which is preliminary data.</text>
</comment>
<protein>
    <recommendedName>
        <fullName evidence="4">Macroglobulin domain-containing protein</fullName>
    </recommendedName>
</protein>
<keyword evidence="3" id="KW-1185">Reference proteome</keyword>
<dbReference type="Proteomes" id="UP000286990">
    <property type="component" value="Unassembled WGS sequence"/>
</dbReference>
<proteinExistence type="predicted"/>
<sequence>MRGIYFLMGCLIGSLVLAQPQSKDQGLYTMENIHLHLNKTKYLMGEQLWFKAYVWDQKQKVPSMGTTNLHVGIYNNQGKEIKRKLLLVESGMAQGEFVIDSALSDTEYTIMAWTNFMQNFEHLPPFQQRIQILKDGIKSEDSLEKKMKISIYPEGGQLIEGAYNNIGIFIDNGLGQGIQINDIELIDDRGKRIQHKITTNSFGMAKTAFLVEAGKSYYLQSKQQELPLIRQRLPNAIKNRVGLSINNQGKEKVLFRLVSSKETLSAKDGDTYMLGVYQDDFLMLENIEIDKREPVISLAREKLPFGTLTATLFDEDLSPVAYRMFFNHKNQKSVIRHVEIDHDFTEFDDSLKLNLRLPKDMQEAEVSLSALPKESLAYDAYNSISSSFLLRPYTNKTFQDRYFFDVMDRRKQYELDLRLMIEGWGKYDWSSKEQGEVELAFEMESGIPFYGKVLDANLMEENQIALLAELSPDVAFAELDRNKSFKGNMVLFNGDSLGVSLLDGKGKLRKPKAEISFGNPEETDLSILEWLNNNMRKKQNDEVKEKFRYEPLNIGERTIALDEVIVTENAYKKKKTEMFVTDNGIISEGRIIRDADIERYNSVSSYLATLGYRYSKGLDADGFYVDVLLNPKNNSPVSVDSRLLSLPLSSVKAIYFDIEKEIFVSIVLRDRAYESPEQRMKFVKFAIENGFTLPQEYFRPNYSNYGNQLFKDYGALDWKANISINSEIPKSVKIPLKNQNGIQLYIEGMDREGSLISQKEFIGIQTY</sequence>